<dbReference type="PROSITE" id="PS00810">
    <property type="entry name" value="ADP_GLC_PYROPHOSPH_3"/>
    <property type="match status" value="1"/>
</dbReference>
<keyword evidence="2 9" id="KW-0321">Glycogen metabolism</keyword>
<dbReference type="EMBL" id="SOBG01000008">
    <property type="protein sequence ID" value="TDT68098.1"/>
    <property type="molecule type" value="Genomic_DNA"/>
</dbReference>
<dbReference type="PANTHER" id="PTHR43523:SF2">
    <property type="entry name" value="GLUCOSE-1-PHOSPHATE ADENYLYLTRANSFERASE"/>
    <property type="match status" value="1"/>
</dbReference>
<sequence>MGKKVIAMILAGGAGTRLDILSNHRAKPAVPFAGKYRIIDFVLSNCINSNIYTVGILTQYLPRSLSDHIGVGKPWDLDRSYGGVTLLPPYQRTNGKWYVGTANAVYQNLNYVADYSPKYVLILAGDHVYKMDYRDMIKRHEETDADITIAVKKVDRKIAHHFGILSVDKDKNILEFEEKPENPKSELASMGVYIFKFEVLKELLLNNCGPNGKSDFGKDIIPENIDEYKIKAFEFKGYWRDVGTLDQYWKTNLELISEKPPIDIYEEHFMIRTKSEERPPVKFIGDGRTKNSLISNGCVIKGYVENSVISPGVIIEKGAIVKNSIILNDTIVGKNAYVDRGIIDKKVYIGENSQIGVGENMTPNKEIPDKLYSGLNVIGKFARIPANMVIERNCRIMSKVEEIDFTGIDKLKSGETIHRSEENGFFDLFL</sequence>
<evidence type="ECO:0000256" key="3">
    <source>
        <dbReference type="ARBA" id="ARBA00022679"/>
    </source>
</evidence>
<keyword evidence="3 9" id="KW-0808">Transferase</keyword>
<keyword evidence="7 9" id="KW-0320">Glycogen biosynthesis</keyword>
<dbReference type="CDD" id="cd04651">
    <property type="entry name" value="LbH_G1P_AT_C"/>
    <property type="match status" value="1"/>
</dbReference>
<feature type="binding site" evidence="9">
    <location>
        <position position="98"/>
    </location>
    <ligand>
        <name>alpha-D-glucose 1-phosphate</name>
        <dbReference type="ChEBI" id="CHEBI:58601"/>
    </ligand>
</feature>
<evidence type="ECO:0000313" key="12">
    <source>
        <dbReference type="EMBL" id="TDT68098.1"/>
    </source>
</evidence>
<dbReference type="NCBIfam" id="TIGR02092">
    <property type="entry name" value="glgD"/>
    <property type="match status" value="1"/>
</dbReference>
<keyword evidence="5 9" id="KW-0547">Nucleotide-binding</keyword>
<keyword evidence="6 9" id="KW-0067">ATP-binding</keyword>
<dbReference type="CDD" id="cd02508">
    <property type="entry name" value="ADP_Glucose_PP"/>
    <property type="match status" value="1"/>
</dbReference>
<name>A0AA46DXH0_9FUSO</name>
<organism evidence="12 13">
    <name type="scientific">Hypnocyclicus thermotrophus</name>
    <dbReference type="NCBI Taxonomy" id="1627895"/>
    <lineage>
        <taxon>Bacteria</taxon>
        <taxon>Fusobacteriati</taxon>
        <taxon>Fusobacteriota</taxon>
        <taxon>Fusobacteriia</taxon>
        <taxon>Fusobacteriales</taxon>
        <taxon>Fusobacteriaceae</taxon>
        <taxon>Hypnocyclicus</taxon>
    </lineage>
</organism>
<feature type="domain" description="Glucose-1-phosphate adenylyltransferase/Bifunctional protein GlmU-like C-terminal hexapeptide" evidence="11">
    <location>
        <begin position="279"/>
        <end position="359"/>
    </location>
</feature>
<evidence type="ECO:0000256" key="9">
    <source>
        <dbReference type="HAMAP-Rule" id="MF_00624"/>
    </source>
</evidence>
<dbReference type="NCBIfam" id="TIGR02091">
    <property type="entry name" value="glgC"/>
    <property type="match status" value="1"/>
</dbReference>
<dbReference type="InterPro" id="IPR029044">
    <property type="entry name" value="Nucleotide-diphossugar_trans"/>
</dbReference>
<dbReference type="InterPro" id="IPR005836">
    <property type="entry name" value="ADP_Glu_pyroP_CS"/>
</dbReference>
<comment type="catalytic activity">
    <reaction evidence="9">
        <text>alpha-D-glucose 1-phosphate + ATP + H(+) = ADP-alpha-D-glucose + diphosphate</text>
        <dbReference type="Rhea" id="RHEA:12120"/>
        <dbReference type="ChEBI" id="CHEBI:15378"/>
        <dbReference type="ChEBI" id="CHEBI:30616"/>
        <dbReference type="ChEBI" id="CHEBI:33019"/>
        <dbReference type="ChEBI" id="CHEBI:57498"/>
        <dbReference type="ChEBI" id="CHEBI:58601"/>
        <dbReference type="EC" id="2.7.7.27"/>
    </reaction>
</comment>
<dbReference type="Gene3D" id="2.160.10.10">
    <property type="entry name" value="Hexapeptide repeat proteins"/>
    <property type="match status" value="1"/>
</dbReference>
<keyword evidence="4 9" id="KW-0548">Nucleotidyltransferase</keyword>
<dbReference type="InterPro" id="IPR011832">
    <property type="entry name" value="GlgDAde_trans"/>
</dbReference>
<evidence type="ECO:0000313" key="13">
    <source>
        <dbReference type="Proteomes" id="UP000294678"/>
    </source>
</evidence>
<evidence type="ECO:0000256" key="1">
    <source>
        <dbReference type="ARBA" id="ARBA00010443"/>
    </source>
</evidence>
<dbReference type="InterPro" id="IPR005835">
    <property type="entry name" value="NTP_transferase_dom"/>
</dbReference>
<dbReference type="NCBIfam" id="NF003670">
    <property type="entry name" value="PRK05293.1"/>
    <property type="match status" value="1"/>
</dbReference>
<feature type="binding site" evidence="9">
    <location>
        <begin position="178"/>
        <end position="179"/>
    </location>
    <ligand>
        <name>alpha-D-glucose 1-phosphate</name>
        <dbReference type="ChEBI" id="CHEBI:58601"/>
    </ligand>
</feature>
<feature type="site" description="Could play a key role in the communication between the regulatory and the substrate sites" evidence="9">
    <location>
        <position position="97"/>
    </location>
</feature>
<feature type="binding site" evidence="9">
    <location>
        <position position="163"/>
    </location>
    <ligand>
        <name>alpha-D-glucose 1-phosphate</name>
        <dbReference type="ChEBI" id="CHEBI:58601"/>
    </ligand>
</feature>
<dbReference type="PANTHER" id="PTHR43523">
    <property type="entry name" value="GLUCOSE-1-PHOSPHATE ADENYLYLTRANSFERASE-RELATED"/>
    <property type="match status" value="1"/>
</dbReference>
<comment type="subunit">
    <text evidence="9">Homotetramer.</text>
</comment>
<feature type="binding site" evidence="9">
    <location>
        <position position="189"/>
    </location>
    <ligand>
        <name>alpha-D-glucose 1-phosphate</name>
        <dbReference type="ChEBI" id="CHEBI:58601"/>
    </ligand>
</feature>
<comment type="pathway">
    <text evidence="9">Glycan biosynthesis; glycogen biosynthesis.</text>
</comment>
<dbReference type="Proteomes" id="UP000294678">
    <property type="component" value="Unassembled WGS sequence"/>
</dbReference>
<keyword evidence="8 9" id="KW-0119">Carbohydrate metabolism</keyword>
<dbReference type="GO" id="GO:0005524">
    <property type="term" value="F:ATP binding"/>
    <property type="evidence" value="ECO:0007669"/>
    <property type="project" value="UniProtKB-KW"/>
</dbReference>
<dbReference type="InterPro" id="IPR023049">
    <property type="entry name" value="GlgC_bac"/>
</dbReference>
<dbReference type="SUPFAM" id="SSF53448">
    <property type="entry name" value="Nucleotide-diphospho-sugar transferases"/>
    <property type="match status" value="1"/>
</dbReference>
<evidence type="ECO:0000256" key="2">
    <source>
        <dbReference type="ARBA" id="ARBA00022600"/>
    </source>
</evidence>
<evidence type="ECO:0000256" key="8">
    <source>
        <dbReference type="ARBA" id="ARBA00023277"/>
    </source>
</evidence>
<evidence type="ECO:0000256" key="4">
    <source>
        <dbReference type="ARBA" id="ARBA00022695"/>
    </source>
</evidence>
<keyword evidence="13" id="KW-1185">Reference proteome</keyword>
<evidence type="ECO:0000256" key="6">
    <source>
        <dbReference type="ARBA" id="ARBA00022840"/>
    </source>
</evidence>
<dbReference type="EC" id="2.7.7.27" evidence="9"/>
<dbReference type="RefSeq" id="WP_208320364.1">
    <property type="nucleotide sequence ID" value="NZ_SOBG01000008.1"/>
</dbReference>
<dbReference type="InterPro" id="IPR011004">
    <property type="entry name" value="Trimer_LpxA-like_sf"/>
</dbReference>
<dbReference type="AlphaFoldDB" id="A0AA46DXH0"/>
<dbReference type="SUPFAM" id="SSF51161">
    <property type="entry name" value="Trimeric LpxA-like enzymes"/>
    <property type="match status" value="1"/>
</dbReference>
<dbReference type="Pfam" id="PF00483">
    <property type="entry name" value="NTP_transferase"/>
    <property type="match status" value="1"/>
</dbReference>
<protein>
    <recommendedName>
        <fullName evidence="9">Glucose-1-phosphate adenylyltransferase</fullName>
        <ecNumber evidence="9">2.7.7.27</ecNumber>
    </recommendedName>
    <alternativeName>
        <fullName evidence="9">ADP-glucose pyrophosphorylase</fullName>
        <shortName evidence="9">ADPGlc PPase</shortName>
    </alternativeName>
    <alternativeName>
        <fullName evidence="9">ADP-glucose synthase</fullName>
    </alternativeName>
</protein>
<accession>A0AA46DXH0</accession>
<evidence type="ECO:0000256" key="7">
    <source>
        <dbReference type="ARBA" id="ARBA00023056"/>
    </source>
</evidence>
<feature type="domain" description="Nucleotidyl transferase" evidence="10">
    <location>
        <begin position="7"/>
        <end position="255"/>
    </location>
</feature>
<dbReference type="GO" id="GO:0008878">
    <property type="term" value="F:glucose-1-phosphate adenylyltransferase activity"/>
    <property type="evidence" value="ECO:0007669"/>
    <property type="project" value="UniProtKB-UniRule"/>
</dbReference>
<dbReference type="Gene3D" id="3.90.550.10">
    <property type="entry name" value="Spore Coat Polysaccharide Biosynthesis Protein SpsA, Chain A"/>
    <property type="match status" value="1"/>
</dbReference>
<dbReference type="InterPro" id="IPR056818">
    <property type="entry name" value="GlmU/GlgC-like_hexapep"/>
</dbReference>
<comment type="caution">
    <text evidence="12">The sequence shown here is derived from an EMBL/GenBank/DDBJ whole genome shotgun (WGS) entry which is preliminary data.</text>
</comment>
<dbReference type="Pfam" id="PF24894">
    <property type="entry name" value="Hexapep_GlmU"/>
    <property type="match status" value="1"/>
</dbReference>
<dbReference type="HAMAP" id="MF_00624">
    <property type="entry name" value="GlgC"/>
    <property type="match status" value="1"/>
</dbReference>
<reference evidence="12 13" key="1">
    <citation type="submission" date="2019-03" db="EMBL/GenBank/DDBJ databases">
        <title>Genomic Encyclopedia of Type Strains, Phase IV (KMG-IV): sequencing the most valuable type-strain genomes for metagenomic binning, comparative biology and taxonomic classification.</title>
        <authorList>
            <person name="Goeker M."/>
        </authorList>
    </citation>
    <scope>NUCLEOTIDE SEQUENCE [LARGE SCALE GENOMIC DNA]</scope>
    <source>
        <strain evidence="12 13">DSM 100055</strain>
    </source>
</reference>
<comment type="function">
    <text evidence="9">Involved in the biosynthesis of ADP-glucose, a building block required for the elongation reactions to produce glycogen. Catalyzes the reaction between ATP and alpha-D-glucose 1-phosphate (G1P) to produce pyrophosphate and ADP-Glc.</text>
</comment>
<proteinExistence type="inferred from homology"/>
<feature type="site" description="Could play a key role in the communication between the regulatory and the substrate sites" evidence="9">
    <location>
        <position position="59"/>
    </location>
</feature>
<dbReference type="PROSITE" id="PS00809">
    <property type="entry name" value="ADP_GLC_PYROPHOSPH_2"/>
    <property type="match status" value="1"/>
</dbReference>
<gene>
    <name evidence="9" type="primary">glgC</name>
    <name evidence="12" type="ORF">EV215_1819</name>
</gene>
<evidence type="ECO:0000256" key="5">
    <source>
        <dbReference type="ARBA" id="ARBA00022741"/>
    </source>
</evidence>
<dbReference type="GO" id="GO:0005978">
    <property type="term" value="P:glycogen biosynthetic process"/>
    <property type="evidence" value="ECO:0007669"/>
    <property type="project" value="UniProtKB-UniRule"/>
</dbReference>
<evidence type="ECO:0000259" key="10">
    <source>
        <dbReference type="Pfam" id="PF00483"/>
    </source>
</evidence>
<dbReference type="InterPro" id="IPR011831">
    <property type="entry name" value="ADP-Glc_PPase"/>
</dbReference>
<evidence type="ECO:0000259" key="11">
    <source>
        <dbReference type="Pfam" id="PF24894"/>
    </source>
</evidence>
<comment type="similarity">
    <text evidence="1 9">Belongs to the bacterial/plant glucose-1-phosphate adenylyltransferase family.</text>
</comment>